<accession>A0A378TJS3</accession>
<dbReference type="EMBL" id="UGQT01000001">
    <property type="protein sequence ID" value="STZ60437.1"/>
    <property type="molecule type" value="Genomic_DNA"/>
</dbReference>
<organism evidence="1 2">
    <name type="scientific">Mycolicibacterium tokaiense</name>
    <dbReference type="NCBI Taxonomy" id="39695"/>
    <lineage>
        <taxon>Bacteria</taxon>
        <taxon>Bacillati</taxon>
        <taxon>Actinomycetota</taxon>
        <taxon>Actinomycetes</taxon>
        <taxon>Mycobacteriales</taxon>
        <taxon>Mycobacteriaceae</taxon>
        <taxon>Mycolicibacterium</taxon>
    </lineage>
</organism>
<gene>
    <name evidence="1" type="ORF">NCTC10821_03977</name>
</gene>
<keyword evidence="2" id="KW-1185">Reference proteome</keyword>
<dbReference type="AlphaFoldDB" id="A0A378TJS3"/>
<reference evidence="1 2" key="1">
    <citation type="submission" date="2018-06" db="EMBL/GenBank/DDBJ databases">
        <authorList>
            <consortium name="Pathogen Informatics"/>
            <person name="Doyle S."/>
        </authorList>
    </citation>
    <scope>NUCLEOTIDE SEQUENCE [LARGE SCALE GENOMIC DNA]</scope>
    <source>
        <strain evidence="1 2">NCTC10821</strain>
    </source>
</reference>
<dbReference type="Proteomes" id="UP000254978">
    <property type="component" value="Unassembled WGS sequence"/>
</dbReference>
<sequence>MRQTAVSAVVLFRRGLVDGGDWRLIAGDATSSAFLPIHLL</sequence>
<evidence type="ECO:0000313" key="2">
    <source>
        <dbReference type="Proteomes" id="UP000254978"/>
    </source>
</evidence>
<name>A0A378TJS3_9MYCO</name>
<proteinExistence type="predicted"/>
<protein>
    <submittedName>
        <fullName evidence="1">Uncharacterized protein</fullName>
    </submittedName>
</protein>
<evidence type="ECO:0000313" key="1">
    <source>
        <dbReference type="EMBL" id="STZ60437.1"/>
    </source>
</evidence>